<accession>A0ABS8TLW3</accession>
<keyword evidence="3" id="KW-1185">Reference proteome</keyword>
<dbReference type="EMBL" id="JACEIK010001739">
    <property type="protein sequence ID" value="MCD7471865.1"/>
    <property type="molecule type" value="Genomic_DNA"/>
</dbReference>
<evidence type="ECO:0000313" key="2">
    <source>
        <dbReference type="EMBL" id="MCD7471865.1"/>
    </source>
</evidence>
<name>A0ABS8TLW3_DATST</name>
<feature type="region of interest" description="Disordered" evidence="1">
    <location>
        <begin position="125"/>
        <end position="147"/>
    </location>
</feature>
<feature type="compositionally biased region" description="Polar residues" evidence="1">
    <location>
        <begin position="125"/>
        <end position="140"/>
    </location>
</feature>
<evidence type="ECO:0000313" key="3">
    <source>
        <dbReference type="Proteomes" id="UP000823775"/>
    </source>
</evidence>
<gene>
    <name evidence="2" type="ORF">HAX54_012609</name>
</gene>
<sequence>MTENTSSKRLTRAALAQASPMGVEKDEGLRTMKRKGVFDSSSASRKEEIGEKRRKFKDLVLNNIVLNPKELSILELPLPFVEPRSVYPMANEADHSDDDFIDNQPHILTAKKKEKISDSLSLVKNKTKQGTTASPHSTRTQPRHVVKPSVKKMPPAQPLHENPVSPKKEAIATQAVLGEKLFVSSDVPQRSNVDQNTIFRQELIRSRNM</sequence>
<feature type="region of interest" description="Disordered" evidence="1">
    <location>
        <begin position="1"/>
        <end position="52"/>
    </location>
</feature>
<evidence type="ECO:0000256" key="1">
    <source>
        <dbReference type="SAM" id="MobiDB-lite"/>
    </source>
</evidence>
<organism evidence="2 3">
    <name type="scientific">Datura stramonium</name>
    <name type="common">Jimsonweed</name>
    <name type="synonym">Common thornapple</name>
    <dbReference type="NCBI Taxonomy" id="4076"/>
    <lineage>
        <taxon>Eukaryota</taxon>
        <taxon>Viridiplantae</taxon>
        <taxon>Streptophyta</taxon>
        <taxon>Embryophyta</taxon>
        <taxon>Tracheophyta</taxon>
        <taxon>Spermatophyta</taxon>
        <taxon>Magnoliopsida</taxon>
        <taxon>eudicotyledons</taxon>
        <taxon>Gunneridae</taxon>
        <taxon>Pentapetalae</taxon>
        <taxon>asterids</taxon>
        <taxon>lamiids</taxon>
        <taxon>Solanales</taxon>
        <taxon>Solanaceae</taxon>
        <taxon>Solanoideae</taxon>
        <taxon>Datureae</taxon>
        <taxon>Datura</taxon>
    </lineage>
</organism>
<reference evidence="2 3" key="1">
    <citation type="journal article" date="2021" name="BMC Genomics">
        <title>Datura genome reveals duplications of psychoactive alkaloid biosynthetic genes and high mutation rate following tissue culture.</title>
        <authorList>
            <person name="Rajewski A."/>
            <person name="Carter-House D."/>
            <person name="Stajich J."/>
            <person name="Litt A."/>
        </authorList>
    </citation>
    <scope>NUCLEOTIDE SEQUENCE [LARGE SCALE GENOMIC DNA]</scope>
    <source>
        <strain evidence="2">AR-01</strain>
    </source>
</reference>
<protein>
    <submittedName>
        <fullName evidence="2">Uncharacterized protein</fullName>
    </submittedName>
</protein>
<proteinExistence type="predicted"/>
<dbReference type="Proteomes" id="UP000823775">
    <property type="component" value="Unassembled WGS sequence"/>
</dbReference>
<comment type="caution">
    <text evidence="2">The sequence shown here is derived from an EMBL/GenBank/DDBJ whole genome shotgun (WGS) entry which is preliminary data.</text>
</comment>